<dbReference type="PANTHER" id="PTHR30561">
    <property type="entry name" value="SMR FAMILY PROTON-DEPENDENT DRUG EFFLUX TRANSPORTER SUGE"/>
    <property type="match status" value="1"/>
</dbReference>
<keyword evidence="14" id="KW-1185">Reference proteome</keyword>
<keyword evidence="10 12" id="KW-0443">Lipid metabolism</keyword>
<keyword evidence="11 12" id="KW-0472">Membrane</keyword>
<dbReference type="NCBIfam" id="NF002816">
    <property type="entry name" value="PRK02971.1-2"/>
    <property type="match status" value="1"/>
</dbReference>
<dbReference type="KEGG" id="smai:EXU30_10545"/>
<organism evidence="13 14">
    <name type="scientific">Shewanella maritima</name>
    <dbReference type="NCBI Taxonomy" id="2520507"/>
    <lineage>
        <taxon>Bacteria</taxon>
        <taxon>Pseudomonadati</taxon>
        <taxon>Pseudomonadota</taxon>
        <taxon>Gammaproteobacteria</taxon>
        <taxon>Alteromonadales</taxon>
        <taxon>Shewanellaceae</taxon>
        <taxon>Shewanella</taxon>
    </lineage>
</organism>
<name>A0A411PHL2_9GAMM</name>
<evidence type="ECO:0000256" key="2">
    <source>
        <dbReference type="ARBA" id="ARBA00022448"/>
    </source>
</evidence>
<proteinExistence type="inferred from homology"/>
<feature type="transmembrane region" description="Helical" evidence="12">
    <location>
        <begin position="98"/>
        <end position="116"/>
    </location>
</feature>
<dbReference type="GO" id="GO:0005886">
    <property type="term" value="C:plasma membrane"/>
    <property type="evidence" value="ECO:0007669"/>
    <property type="project" value="UniProtKB-SubCell"/>
</dbReference>
<dbReference type="GO" id="GO:1901505">
    <property type="term" value="F:carbohydrate derivative transmembrane transporter activity"/>
    <property type="evidence" value="ECO:0007669"/>
    <property type="project" value="InterPro"/>
</dbReference>
<evidence type="ECO:0000256" key="7">
    <source>
        <dbReference type="ARBA" id="ARBA00022692"/>
    </source>
</evidence>
<comment type="pathway">
    <text evidence="12">Bacterial outer membrane biogenesis; lipopolysaccharide biosynthesis.</text>
</comment>
<dbReference type="PANTHER" id="PTHR30561:SF9">
    <property type="entry name" value="4-AMINO-4-DEOXY-L-ARABINOSE-PHOSPHOUNDECAPRENOL FLIPPASE SUBUNIT ARNF-RELATED"/>
    <property type="match status" value="1"/>
</dbReference>
<evidence type="ECO:0000256" key="11">
    <source>
        <dbReference type="ARBA" id="ARBA00023136"/>
    </source>
</evidence>
<evidence type="ECO:0000256" key="8">
    <source>
        <dbReference type="ARBA" id="ARBA00022985"/>
    </source>
</evidence>
<accession>A0A411PHL2</accession>
<dbReference type="GO" id="GO:0009245">
    <property type="term" value="P:lipid A biosynthetic process"/>
    <property type="evidence" value="ECO:0007669"/>
    <property type="project" value="UniProtKB-UniRule"/>
</dbReference>
<keyword evidence="6 12" id="KW-0441">Lipid A biosynthesis</keyword>
<dbReference type="OrthoDB" id="5592809at2"/>
<dbReference type="GO" id="GO:0009103">
    <property type="term" value="P:lipopolysaccharide biosynthetic process"/>
    <property type="evidence" value="ECO:0007669"/>
    <property type="project" value="UniProtKB-UniRule"/>
</dbReference>
<dbReference type="RefSeq" id="WP_130599860.1">
    <property type="nucleotide sequence ID" value="NZ_CP036200.1"/>
</dbReference>
<protein>
    <recommendedName>
        <fullName evidence="12">Probable 4-amino-4-deoxy-L-arabinose-phosphoundecaprenol flippase subunit ArnF</fullName>
        <shortName evidence="12">L-Ara4N-phosphoundecaprenol flippase subunit ArnF</shortName>
    </recommendedName>
    <alternativeName>
        <fullName evidence="12">Undecaprenyl phosphate-aminoarabinose flippase subunit ArnF</fullName>
    </alternativeName>
</protein>
<evidence type="ECO:0000313" key="14">
    <source>
        <dbReference type="Proteomes" id="UP000291106"/>
    </source>
</evidence>
<comment type="subcellular location">
    <subcellularLocation>
        <location evidence="12">Cell inner membrane</location>
        <topology evidence="12">Multi-pass membrane protein</topology>
    </subcellularLocation>
    <subcellularLocation>
        <location evidence="1">Cell membrane</location>
        <topology evidence="1">Multi-pass membrane protein</topology>
    </subcellularLocation>
</comment>
<evidence type="ECO:0000313" key="13">
    <source>
        <dbReference type="EMBL" id="QBF83087.1"/>
    </source>
</evidence>
<evidence type="ECO:0000256" key="10">
    <source>
        <dbReference type="ARBA" id="ARBA00023098"/>
    </source>
</evidence>
<evidence type="ECO:0000256" key="4">
    <source>
        <dbReference type="ARBA" id="ARBA00022516"/>
    </source>
</evidence>
<evidence type="ECO:0000256" key="6">
    <source>
        <dbReference type="ARBA" id="ARBA00022556"/>
    </source>
</evidence>
<evidence type="ECO:0000256" key="12">
    <source>
        <dbReference type="HAMAP-Rule" id="MF_00538"/>
    </source>
</evidence>
<feature type="transmembrane region" description="Helical" evidence="12">
    <location>
        <begin position="61"/>
        <end position="86"/>
    </location>
</feature>
<keyword evidence="7 12" id="KW-0812">Transmembrane</keyword>
<dbReference type="Proteomes" id="UP000291106">
    <property type="component" value="Chromosome"/>
</dbReference>
<keyword evidence="9 12" id="KW-1133">Transmembrane helix</keyword>
<keyword evidence="5 12" id="KW-0997">Cell inner membrane</keyword>
<evidence type="ECO:0000256" key="3">
    <source>
        <dbReference type="ARBA" id="ARBA00022475"/>
    </source>
</evidence>
<evidence type="ECO:0000256" key="9">
    <source>
        <dbReference type="ARBA" id="ARBA00022989"/>
    </source>
</evidence>
<keyword evidence="4 12" id="KW-0444">Lipid biosynthesis</keyword>
<evidence type="ECO:0000256" key="1">
    <source>
        <dbReference type="ARBA" id="ARBA00004651"/>
    </source>
</evidence>
<keyword evidence="2 12" id="KW-0813">Transport</keyword>
<comment type="function">
    <text evidence="12">Translocates 4-amino-4-deoxy-L-arabinose-phosphoundecaprenol (alpha-L-Ara4N-phosphoundecaprenol) from the cytoplasmic to the periplasmic side of the inner membrane.</text>
</comment>
<keyword evidence="3 12" id="KW-1003">Cell membrane</keyword>
<dbReference type="InterPro" id="IPR045324">
    <property type="entry name" value="Small_multidrug_res"/>
</dbReference>
<dbReference type="InterPro" id="IPR037185">
    <property type="entry name" value="EmrE-like"/>
</dbReference>
<reference evidence="13 14" key="1">
    <citation type="submission" date="2019-02" db="EMBL/GenBank/DDBJ databases">
        <title>Shewanella sp. D4-2 isolated from Dokdo Island.</title>
        <authorList>
            <person name="Baek K."/>
        </authorList>
    </citation>
    <scope>NUCLEOTIDE SEQUENCE [LARGE SCALE GENOMIC DNA]</scope>
    <source>
        <strain evidence="13 14">D4-2</strain>
    </source>
</reference>
<dbReference type="InterPro" id="IPR022832">
    <property type="entry name" value="Flippase_ArnF"/>
</dbReference>
<keyword evidence="8 12" id="KW-0448">Lipopolysaccharide biosynthesis</keyword>
<dbReference type="SUPFAM" id="SSF103481">
    <property type="entry name" value="Multidrug resistance efflux transporter EmrE"/>
    <property type="match status" value="1"/>
</dbReference>
<dbReference type="EMBL" id="CP036200">
    <property type="protein sequence ID" value="QBF83087.1"/>
    <property type="molecule type" value="Genomic_DNA"/>
</dbReference>
<dbReference type="InterPro" id="IPR000390">
    <property type="entry name" value="Small_drug/metabolite_transptr"/>
</dbReference>
<dbReference type="Pfam" id="PF00893">
    <property type="entry name" value="Multi_Drug_Res"/>
    <property type="match status" value="1"/>
</dbReference>
<comment type="similarity">
    <text evidence="12">Belongs to the ArnF family.</text>
</comment>
<dbReference type="UniPathway" id="UPA00030"/>
<comment type="subunit">
    <text evidence="12">Heterodimer of ArnE and ArnF.</text>
</comment>
<gene>
    <name evidence="12" type="primary">arnF</name>
    <name evidence="13" type="ORF">EXU30_10545</name>
</gene>
<dbReference type="AlphaFoldDB" id="A0A411PHL2"/>
<feature type="transmembrane region" description="Helical" evidence="12">
    <location>
        <begin position="122"/>
        <end position="139"/>
    </location>
</feature>
<dbReference type="HAMAP" id="MF_00538">
    <property type="entry name" value="Flippase_ArnF"/>
    <property type="match status" value="1"/>
</dbReference>
<evidence type="ECO:0000256" key="5">
    <source>
        <dbReference type="ARBA" id="ARBA00022519"/>
    </source>
</evidence>
<sequence>MVTTAINKVSQSKGIALALTSVALISTAQLAMKWGMANLRQLWPQIEALLSPLQFMPLFDLAIASALAVGAGLVCYALSMVCWIMALKHLPLSKAYPLLSLSYVIVYLAAVSFPWLGETVSATKLAGIGCILVGLYLAIPSKSAD</sequence>
<dbReference type="Gene3D" id="1.10.3730.20">
    <property type="match status" value="1"/>
</dbReference>
<comment type="caution">
    <text evidence="12">Lacks conserved residue(s) required for the propagation of feature annotation.</text>
</comment>